<feature type="non-terminal residue" evidence="2">
    <location>
        <position position="122"/>
    </location>
</feature>
<dbReference type="Proteomes" id="UP001610411">
    <property type="component" value="Unassembled WGS sequence"/>
</dbReference>
<sequence length="122" mass="12738">GAKGWIFKAGVATGKTCSDWEVECLPVGECTLFRTPAPASGTARGTPTRDSHADGSAACRVPPADDANGSLRPAHTGRPLAPVMFRDSGGRGSAFALRLKGPGCHLQFCPRPRQGPSLRPRT</sequence>
<evidence type="ECO:0000256" key="1">
    <source>
        <dbReference type="SAM" id="MobiDB-lite"/>
    </source>
</evidence>
<gene>
    <name evidence="2" type="ORF">WCI35_031402</name>
</gene>
<evidence type="ECO:0000313" key="2">
    <source>
        <dbReference type="EMBL" id="KAL2762972.1"/>
    </source>
</evidence>
<evidence type="ECO:0000313" key="3">
    <source>
        <dbReference type="Proteomes" id="UP001610411"/>
    </source>
</evidence>
<proteinExistence type="predicted"/>
<accession>A0ABD2D8H9</accession>
<reference evidence="2 3" key="1">
    <citation type="journal article" date="2024" name="G3 (Bethesda)">
        <title>A hybrid genome assembly of the endangered aye-aye (Daubentonia madagascariensis).</title>
        <authorList>
            <person name="Versoza C.J."/>
            <person name="Pfeifer S.P."/>
        </authorList>
    </citation>
    <scope>NUCLEOTIDE SEQUENCE [LARGE SCALE GENOMIC DNA]</scope>
    <source>
        <strain evidence="2">6821</strain>
    </source>
</reference>
<organism evidence="2 3">
    <name type="scientific">Daubentonia madagascariensis</name>
    <name type="common">Aye-aye</name>
    <name type="synonym">Sciurus madagascariensis</name>
    <dbReference type="NCBI Taxonomy" id="31869"/>
    <lineage>
        <taxon>Eukaryota</taxon>
        <taxon>Metazoa</taxon>
        <taxon>Chordata</taxon>
        <taxon>Craniata</taxon>
        <taxon>Vertebrata</taxon>
        <taxon>Euteleostomi</taxon>
        <taxon>Mammalia</taxon>
        <taxon>Eutheria</taxon>
        <taxon>Euarchontoglires</taxon>
        <taxon>Primates</taxon>
        <taxon>Strepsirrhini</taxon>
        <taxon>Chiromyiformes</taxon>
        <taxon>Daubentoniidae</taxon>
        <taxon>Daubentonia</taxon>
    </lineage>
</organism>
<comment type="caution">
    <text evidence="2">The sequence shown here is derived from an EMBL/GenBank/DDBJ whole genome shotgun (WGS) entry which is preliminary data.</text>
</comment>
<dbReference type="AlphaFoldDB" id="A0ABD2D8H9"/>
<keyword evidence="3" id="KW-1185">Reference proteome</keyword>
<protein>
    <submittedName>
        <fullName evidence="2">Uncharacterized protein</fullName>
    </submittedName>
</protein>
<feature type="non-terminal residue" evidence="2">
    <location>
        <position position="1"/>
    </location>
</feature>
<feature type="region of interest" description="Disordered" evidence="1">
    <location>
        <begin position="35"/>
        <end position="85"/>
    </location>
</feature>
<name>A0ABD2D8H9_DAUMA</name>
<dbReference type="EMBL" id="JBFSEQ010000013">
    <property type="protein sequence ID" value="KAL2762972.1"/>
    <property type="molecule type" value="Genomic_DNA"/>
</dbReference>